<organism evidence="3 4">
    <name type="scientific">Vibrio ouci</name>
    <dbReference type="NCBI Taxonomy" id="2499078"/>
    <lineage>
        <taxon>Bacteria</taxon>
        <taxon>Pseudomonadati</taxon>
        <taxon>Pseudomonadota</taxon>
        <taxon>Gammaproteobacteria</taxon>
        <taxon>Vibrionales</taxon>
        <taxon>Vibrionaceae</taxon>
        <taxon>Vibrio</taxon>
    </lineage>
</organism>
<evidence type="ECO:0000313" key="3">
    <source>
        <dbReference type="EMBL" id="TFH89596.1"/>
    </source>
</evidence>
<dbReference type="GO" id="GO:0016614">
    <property type="term" value="F:oxidoreductase activity, acting on CH-OH group of donors"/>
    <property type="evidence" value="ECO:0007669"/>
    <property type="project" value="UniProtKB-ARBA"/>
</dbReference>
<comment type="similarity">
    <text evidence="1">Belongs to the short-chain dehydrogenases/reductases (SDR) family.</text>
</comment>
<reference evidence="3 4" key="1">
    <citation type="submission" date="2019-01" db="EMBL/GenBank/DDBJ databases">
        <title>Vibrio BEI176 sp. nov, a marine bacterium isolated from China: eastern marignal seas.</title>
        <authorList>
            <person name="Li B."/>
        </authorList>
    </citation>
    <scope>NUCLEOTIDE SEQUENCE [LARGE SCALE GENOMIC DNA]</scope>
    <source>
        <strain evidence="3 4">BEI176</strain>
    </source>
</reference>
<dbReference type="Proteomes" id="UP000297753">
    <property type="component" value="Unassembled WGS sequence"/>
</dbReference>
<dbReference type="CDD" id="cd05233">
    <property type="entry name" value="SDR_c"/>
    <property type="match status" value="1"/>
</dbReference>
<dbReference type="InterPro" id="IPR036291">
    <property type="entry name" value="NAD(P)-bd_dom_sf"/>
</dbReference>
<evidence type="ECO:0000256" key="1">
    <source>
        <dbReference type="ARBA" id="ARBA00006484"/>
    </source>
</evidence>
<protein>
    <submittedName>
        <fullName evidence="3">SDR family oxidoreductase</fullName>
    </submittedName>
</protein>
<dbReference type="InterPro" id="IPR002347">
    <property type="entry name" value="SDR_fam"/>
</dbReference>
<dbReference type="Gene3D" id="3.40.50.720">
    <property type="entry name" value="NAD(P)-binding Rossmann-like Domain"/>
    <property type="match status" value="1"/>
</dbReference>
<keyword evidence="2" id="KW-0560">Oxidoreductase</keyword>
<proteinExistence type="inferred from homology"/>
<accession>A0A4Y8WAB7</accession>
<dbReference type="PRINTS" id="PR00081">
    <property type="entry name" value="GDHRDH"/>
</dbReference>
<gene>
    <name evidence="3" type="ORF">ELS82_21335</name>
</gene>
<dbReference type="RefSeq" id="WP_045499308.1">
    <property type="nucleotide sequence ID" value="NZ_SATR01000055.1"/>
</dbReference>
<sequence>MNEKVLLVTGSSRGIGAATAIQAAEQGYAVCLNYVHDERAAFDTRDKILALGARCIAVQADASNRDQVDAMFDAIDHHLGPLTHLVNNVGILKQKMPLIDMDGERFQHVLLTNVMSHFYCSHQAIKRMAQSRGGRGGAIVNVSSGASRSGSPFEYIDYAASKGAVDTFTTGLAKEVAAEGIRVNCVRPGGIYTDIHADGGEPDRVARISQQFPMKRGGTPEEVANAILWLLSDDASFVTGSFTDLCGGL</sequence>
<dbReference type="AlphaFoldDB" id="A0A4Y8WAB7"/>
<dbReference type="PANTHER" id="PTHR48107">
    <property type="entry name" value="NADPH-DEPENDENT ALDEHYDE REDUCTASE-LIKE PROTEIN, CHLOROPLASTIC-RELATED"/>
    <property type="match status" value="1"/>
</dbReference>
<dbReference type="EMBL" id="SATR01000055">
    <property type="protein sequence ID" value="TFH89596.1"/>
    <property type="molecule type" value="Genomic_DNA"/>
</dbReference>
<dbReference type="PANTHER" id="PTHR48107:SF7">
    <property type="entry name" value="RE15974P"/>
    <property type="match status" value="1"/>
</dbReference>
<dbReference type="SUPFAM" id="SSF51735">
    <property type="entry name" value="NAD(P)-binding Rossmann-fold domains"/>
    <property type="match status" value="1"/>
</dbReference>
<dbReference type="PRINTS" id="PR00080">
    <property type="entry name" value="SDRFAMILY"/>
</dbReference>
<dbReference type="FunFam" id="3.40.50.720:FF:000084">
    <property type="entry name" value="Short-chain dehydrogenase reductase"/>
    <property type="match status" value="1"/>
</dbReference>
<evidence type="ECO:0000256" key="2">
    <source>
        <dbReference type="ARBA" id="ARBA00023002"/>
    </source>
</evidence>
<dbReference type="OrthoDB" id="20590at2"/>
<name>A0A4Y8WAB7_9VIBR</name>
<dbReference type="Pfam" id="PF13561">
    <property type="entry name" value="adh_short_C2"/>
    <property type="match status" value="1"/>
</dbReference>
<evidence type="ECO:0000313" key="4">
    <source>
        <dbReference type="Proteomes" id="UP000297753"/>
    </source>
</evidence>
<keyword evidence="4" id="KW-1185">Reference proteome</keyword>
<comment type="caution">
    <text evidence="3">The sequence shown here is derived from an EMBL/GenBank/DDBJ whole genome shotgun (WGS) entry which is preliminary data.</text>
</comment>